<evidence type="ECO:0000313" key="1">
    <source>
        <dbReference type="EMBL" id="EWC64075.1"/>
    </source>
</evidence>
<proteinExistence type="predicted"/>
<name>W7IT70_9PSEU</name>
<dbReference type="Proteomes" id="UP000019277">
    <property type="component" value="Unassembled WGS sequence"/>
</dbReference>
<reference evidence="1 2" key="1">
    <citation type="journal article" date="2014" name="Genome Announc.">
        <title>Draft Genome Sequence of the Antitrypanosomally Active Sponge-Associated Bacterium Actinokineospora sp. Strain EG49.</title>
        <authorList>
            <person name="Harjes J."/>
            <person name="Ryu T."/>
            <person name="Abdelmohsen U.R."/>
            <person name="Moitinho-Silva L."/>
            <person name="Horn H."/>
            <person name="Ravasi T."/>
            <person name="Hentschel U."/>
        </authorList>
    </citation>
    <scope>NUCLEOTIDE SEQUENCE [LARGE SCALE GENOMIC DNA]</scope>
    <source>
        <strain evidence="1 2">EG49</strain>
    </source>
</reference>
<accession>W7IT70</accession>
<dbReference type="Gene3D" id="3.40.50.1820">
    <property type="entry name" value="alpha/beta hydrolase"/>
    <property type="match status" value="1"/>
</dbReference>
<organism evidence="1 2">
    <name type="scientific">Actinokineospora spheciospongiae</name>
    <dbReference type="NCBI Taxonomy" id="909613"/>
    <lineage>
        <taxon>Bacteria</taxon>
        <taxon>Bacillati</taxon>
        <taxon>Actinomycetota</taxon>
        <taxon>Actinomycetes</taxon>
        <taxon>Pseudonocardiales</taxon>
        <taxon>Pseudonocardiaceae</taxon>
        <taxon>Actinokineospora</taxon>
    </lineage>
</organism>
<dbReference type="SUPFAM" id="SSF53474">
    <property type="entry name" value="alpha/beta-Hydrolases"/>
    <property type="match status" value="1"/>
</dbReference>
<protein>
    <recommendedName>
        <fullName evidence="3">DUF676 domain-containing protein</fullName>
    </recommendedName>
</protein>
<dbReference type="EMBL" id="AYXG01000024">
    <property type="protein sequence ID" value="EWC64075.1"/>
    <property type="molecule type" value="Genomic_DNA"/>
</dbReference>
<dbReference type="STRING" id="909613.UO65_0602"/>
<dbReference type="PATRIC" id="fig|909613.9.peg.617"/>
<dbReference type="eggNOG" id="COG1075">
    <property type="taxonomic scope" value="Bacteria"/>
</dbReference>
<evidence type="ECO:0000313" key="2">
    <source>
        <dbReference type="Proteomes" id="UP000019277"/>
    </source>
</evidence>
<keyword evidence="2" id="KW-1185">Reference proteome</keyword>
<evidence type="ECO:0008006" key="3">
    <source>
        <dbReference type="Google" id="ProtNLM"/>
    </source>
</evidence>
<dbReference type="InterPro" id="IPR029058">
    <property type="entry name" value="AB_hydrolase_fold"/>
</dbReference>
<dbReference type="AlphaFoldDB" id="W7IT70"/>
<sequence>MAMTGARVDVELVAPAEPGAGDIAVVGRAVAPGAWFDVGAARPRPRTPDAVWELVDGRGYNGVHARGRALVHLGRGNRTPRKPVILADAHGHGPSADPVTRLTGDALVDDLLASGYDVVLVGFAERQTYLQANAGALAECVRRAAAERTGTAPLTVGGIGSGGLIARYALALLETDGHDHETDVYLSCDTPHDGAWIPLILQQLAHFFGRFPGAGDRAELLRAPAAQQLLGAWVRDAKYSGPVQSPLRKQFLDDLRRIGDFPRRVRMVGLSCGTGTGVGPPLPAGATAFDWNLGALAAATARFQPDRGTDAAIGTMSALLEVRHPTTTDVPALDGAPGGTAEFFGQVADALGATIPREHRSGCFVPTTSAAALSLDNPQTPVDGLPGPFHEFRCAEENLPHGLLTEPLVRWVLDRLP</sequence>
<gene>
    <name evidence="1" type="ORF">UO65_0602</name>
</gene>
<comment type="caution">
    <text evidence="1">The sequence shown here is derived from an EMBL/GenBank/DDBJ whole genome shotgun (WGS) entry which is preliminary data.</text>
</comment>